<dbReference type="AlphaFoldDB" id="A0AAU9AQX0"/>
<accession>A0AAU9AQX0</accession>
<proteinExistence type="predicted"/>
<sequence length="221" mass="24704">MGGNMLRKAVSLFLLPKIGKNIRERTSVDDETRLSELSVASLRAGTIALESMMLKSLSQAVTTLQISTRDEMWCDAYVMEMPRTAADSDLEALVMLATRQLYWLEEWEITETRVEELAGFADLWLTPLFREGELVAVSGAEVQALINGSLEAVRKCALDRANYARASELHIDGRRVDFGRMEELPSSPALHGLFLESKWNSVDVFYVTPEAYGLYCWGTGA</sequence>
<dbReference type="Proteomes" id="UP000218824">
    <property type="component" value="Chromosome"/>
</dbReference>
<evidence type="ECO:0000313" key="1">
    <source>
        <dbReference type="EMBL" id="BAV97032.1"/>
    </source>
</evidence>
<name>A0AAU9AQX0_LYSEN</name>
<dbReference type="EMBL" id="AP014940">
    <property type="protein sequence ID" value="BAV97032.1"/>
    <property type="molecule type" value="Genomic_DNA"/>
</dbReference>
<reference evidence="1 2" key="1">
    <citation type="journal article" date="2017" name="DNA Res.">
        <title>Complete genome sequence and expression profile of the commercial lytic enzyme producer Lysobacter enzymogenes M497-1.</title>
        <authorList>
            <person name="Takami H."/>
            <person name="Toyoda A."/>
            <person name="Uchiyama I."/>
            <person name="Itoh T."/>
            <person name="Takaki Y."/>
            <person name="Arai W."/>
            <person name="Nishi S."/>
            <person name="Kawai M."/>
            <person name="Shinya K."/>
            <person name="Ikeda H."/>
        </authorList>
    </citation>
    <scope>NUCLEOTIDE SEQUENCE [LARGE SCALE GENOMIC DNA]</scope>
    <source>
        <strain evidence="1 2">M497-1</strain>
    </source>
</reference>
<gene>
    <name evidence="1" type="ORF">LEN_1545</name>
</gene>
<protein>
    <recommendedName>
        <fullName evidence="3">DUF4272 domain-containing protein</fullName>
    </recommendedName>
</protein>
<dbReference type="KEGG" id="lem:LEN_1545"/>
<evidence type="ECO:0000313" key="2">
    <source>
        <dbReference type="Proteomes" id="UP000218824"/>
    </source>
</evidence>
<evidence type="ECO:0008006" key="3">
    <source>
        <dbReference type="Google" id="ProtNLM"/>
    </source>
</evidence>
<organism evidence="1 2">
    <name type="scientific">Lysobacter enzymogenes</name>
    <dbReference type="NCBI Taxonomy" id="69"/>
    <lineage>
        <taxon>Bacteria</taxon>
        <taxon>Pseudomonadati</taxon>
        <taxon>Pseudomonadota</taxon>
        <taxon>Gammaproteobacteria</taxon>
        <taxon>Lysobacterales</taxon>
        <taxon>Lysobacteraceae</taxon>
        <taxon>Lysobacter</taxon>
    </lineage>
</organism>